<dbReference type="VEuPathDB" id="FungiDB:CAGL0H09042g"/>
<dbReference type="Gene3D" id="3.90.640.10">
    <property type="entry name" value="Actin, Chain A, domain 4"/>
    <property type="match status" value="1"/>
</dbReference>
<dbReference type="SUPFAM" id="SSF53067">
    <property type="entry name" value="Actin-like ATPase domain"/>
    <property type="match status" value="2"/>
</dbReference>
<dbReference type="Pfam" id="PF00022">
    <property type="entry name" value="Actin"/>
    <property type="match status" value="1"/>
</dbReference>
<comment type="caution">
    <text evidence="2">The sequence shown here is derived from an EMBL/GenBank/DDBJ whole genome shotgun (WGS) entry which is preliminary data.</text>
</comment>
<dbReference type="AlphaFoldDB" id="A0A0W0D8V8"/>
<dbReference type="VEuPathDB" id="FungiDB:GWK60_H09009"/>
<dbReference type="Proteomes" id="UP000054886">
    <property type="component" value="Unassembled WGS sequence"/>
</dbReference>
<dbReference type="VEuPathDB" id="FungiDB:GVI51_H08943"/>
<gene>
    <name evidence="2" type="ORF">AO440_002283</name>
</gene>
<evidence type="ECO:0000256" key="1">
    <source>
        <dbReference type="RuleBase" id="RU000487"/>
    </source>
</evidence>
<reference evidence="2 3" key="1">
    <citation type="submission" date="2015-10" db="EMBL/GenBank/DDBJ databases">
        <title>Draft genomes sequences of Candida glabrata isolates 1A, 1B, 2A, 2B, 3A and 3B.</title>
        <authorList>
            <person name="Haavelsrud O.E."/>
            <person name="Gaustad P."/>
        </authorList>
    </citation>
    <scope>NUCLEOTIDE SEQUENCE [LARGE SCALE GENOMIC DNA]</scope>
    <source>
        <strain evidence="2">910700640</strain>
    </source>
</reference>
<dbReference type="InterPro" id="IPR043129">
    <property type="entry name" value="ATPase_NBD"/>
</dbReference>
<dbReference type="FunFam" id="3.30.420.40:FF:000050">
    <property type="entry name" value="Actin, alpha skeletal muscle"/>
    <property type="match status" value="1"/>
</dbReference>
<evidence type="ECO:0000313" key="3">
    <source>
        <dbReference type="Proteomes" id="UP000054886"/>
    </source>
</evidence>
<dbReference type="PhylomeDB" id="A0A0W0D8V8"/>
<dbReference type="EMBL" id="LLZZ01000116">
    <property type="protein sequence ID" value="KTB04670.1"/>
    <property type="molecule type" value="Genomic_DNA"/>
</dbReference>
<proteinExistence type="inferred from homology"/>
<dbReference type="VEuPathDB" id="FungiDB:B1J91_H09042g"/>
<organism evidence="2 3">
    <name type="scientific">Candida glabrata</name>
    <name type="common">Yeast</name>
    <name type="synonym">Torulopsis glabrata</name>
    <dbReference type="NCBI Taxonomy" id="5478"/>
    <lineage>
        <taxon>Eukaryota</taxon>
        <taxon>Fungi</taxon>
        <taxon>Dikarya</taxon>
        <taxon>Ascomycota</taxon>
        <taxon>Saccharomycotina</taxon>
        <taxon>Saccharomycetes</taxon>
        <taxon>Saccharomycetales</taxon>
        <taxon>Saccharomycetaceae</taxon>
        <taxon>Nakaseomyces</taxon>
    </lineage>
</organism>
<dbReference type="InterPro" id="IPR004000">
    <property type="entry name" value="Actin"/>
</dbReference>
<dbReference type="PRINTS" id="PR00190">
    <property type="entry name" value="ACTIN"/>
</dbReference>
<accession>A0A0W0D8V8</accession>
<protein>
    <submittedName>
        <fullName evidence="2">Centractin</fullName>
    </submittedName>
</protein>
<dbReference type="Gene3D" id="3.30.420.40">
    <property type="match status" value="2"/>
</dbReference>
<evidence type="ECO:0000313" key="2">
    <source>
        <dbReference type="EMBL" id="KTB04670.1"/>
    </source>
</evidence>
<sequence length="387" mass="43421">MTDFSPDLLNQPVILDNGSSVIKAGFAGSQQPDVLEYAWIGNPLAERSMVTVSNKETYIGNSAYERRATLHLESPYSTNAIMSWDRLEDLWDYVLLNKLEIEQLQEHPVVLTNSMSTSKKEEEKMCEVLFEKFSIPAIYCSRDPIMSLYGLGRTTGCSVSCGHRGIGITTVIDGMIVGGSSQISNTGGSAVTNTMLDLLRHNHPKLENGQNGIELIRSIKERCCVLSKDFYNEIRAYELITSKTSNNKYRLPDGNIIEIGSERFEAPEIIFNPQAYGYSEIPLQKMIINSISRAGILPRSQLLESIVLSGGSSLIKGFGERLTKEIRKEIDGNQKIMLNAPHERRFLPWIGGSVLSGLSTMKLLWKSKSAYREDKHFDFNTLYNNRM</sequence>
<dbReference type="PANTHER" id="PTHR11937">
    <property type="entry name" value="ACTIN"/>
    <property type="match status" value="1"/>
</dbReference>
<name>A0A0W0D8V8_CANGB</name>
<comment type="similarity">
    <text evidence="1">Belongs to the actin family.</text>
</comment>
<dbReference type="SMART" id="SM00268">
    <property type="entry name" value="ACTIN"/>
    <property type="match status" value="1"/>
</dbReference>